<comment type="function">
    <text evidence="4">Produces ATP from ADP in the presence of a proton gradient across the membrane.</text>
</comment>
<dbReference type="GO" id="GO:0046961">
    <property type="term" value="F:proton-transporting ATPase activity, rotational mechanism"/>
    <property type="evidence" value="ECO:0007669"/>
    <property type="project" value="InterPro"/>
</dbReference>
<evidence type="ECO:0000256" key="5">
    <source>
        <dbReference type="SAM" id="Coils"/>
    </source>
</evidence>
<feature type="coiled-coil region" evidence="5">
    <location>
        <begin position="19"/>
        <end position="53"/>
    </location>
</feature>
<comment type="similarity">
    <text evidence="1 4">Belongs to the V-ATPase D subunit family.</text>
</comment>
<dbReference type="NCBIfam" id="TIGR00309">
    <property type="entry name" value="V_ATPase_subD"/>
    <property type="match status" value="1"/>
</dbReference>
<dbReference type="GO" id="GO:0046933">
    <property type="term" value="F:proton-transporting ATP synthase activity, rotational mechanism"/>
    <property type="evidence" value="ECO:0007669"/>
    <property type="project" value="UniProtKB-UniRule"/>
</dbReference>
<dbReference type="GO" id="GO:0005524">
    <property type="term" value="F:ATP binding"/>
    <property type="evidence" value="ECO:0007669"/>
    <property type="project" value="UniProtKB-UniRule"/>
</dbReference>
<keyword evidence="2 4" id="KW-0813">Transport</keyword>
<organism evidence="6 7">
    <name type="scientific">Candidatus Saccharicenans subterraneus</name>
    <dbReference type="NCBI Taxonomy" id="2508984"/>
    <lineage>
        <taxon>Bacteria</taxon>
        <taxon>Candidatus Aminicenantota</taxon>
        <taxon>Candidatus Aminicenantia</taxon>
        <taxon>Candidatus Aminicenantales</taxon>
        <taxon>Candidatus Saccharicenantaceae</taxon>
        <taxon>Candidatus Saccharicenans</taxon>
    </lineage>
</organism>
<proteinExistence type="inferred from homology"/>
<evidence type="ECO:0000313" key="7">
    <source>
        <dbReference type="Proteomes" id="UP000257323"/>
    </source>
</evidence>
<evidence type="ECO:0000256" key="2">
    <source>
        <dbReference type="ARBA" id="ARBA00022448"/>
    </source>
</evidence>
<sequence length="203" mass="23683">MKLKVNPNRMELLRLRRRLSLAERGHKLLKDKLEELMRQLLEASRRLAELHEKVDREFEIITGATAAVRVAQPASEMAELLGDGQLEFSVEKGRLLNLVVPEFQLVGFEPGAYDLFLTESELDVAVKHFKKILPELLEFCSLWKKLELLAHEIEVTRRRVNALEYILIPSLKETIHSISSRLEEIERSYQVQLMRVKEIVRHH</sequence>
<dbReference type="EMBL" id="QUAH01000004">
    <property type="protein sequence ID" value="RFT16288.1"/>
    <property type="molecule type" value="Genomic_DNA"/>
</dbReference>
<name>A0A3E2BNJ4_9BACT</name>
<evidence type="ECO:0000256" key="3">
    <source>
        <dbReference type="ARBA" id="ARBA00023065"/>
    </source>
</evidence>
<dbReference type="AlphaFoldDB" id="A0A3E2BNJ4"/>
<reference evidence="6 7" key="1">
    <citation type="submission" date="2018-08" db="EMBL/GenBank/DDBJ databases">
        <title>Genome analysis of the thermophilic bacterium of the candidate phylum Aminicenantes from deep subsurface aquifer revealed its physiology and ecological role.</title>
        <authorList>
            <person name="Kadnikov V.V."/>
            <person name="Mardanov A.V."/>
            <person name="Beletsky A.V."/>
            <person name="Karnachuk O.V."/>
            <person name="Ravin N.V."/>
        </authorList>
    </citation>
    <scope>NUCLEOTIDE SEQUENCE [LARGE SCALE GENOMIC DNA]</scope>
    <source>
        <strain evidence="6">BY38</strain>
    </source>
</reference>
<dbReference type="Gene3D" id="1.10.287.3240">
    <property type="match status" value="1"/>
</dbReference>
<keyword evidence="4" id="KW-0066">ATP synthesis</keyword>
<dbReference type="InterPro" id="IPR002699">
    <property type="entry name" value="V_ATPase_D"/>
</dbReference>
<accession>A0A3E2BNJ4</accession>
<dbReference type="Proteomes" id="UP000257323">
    <property type="component" value="Unassembled WGS sequence"/>
</dbReference>
<keyword evidence="5" id="KW-0175">Coiled coil</keyword>
<dbReference type="Pfam" id="PF01813">
    <property type="entry name" value="ATP-synt_D"/>
    <property type="match status" value="1"/>
</dbReference>
<dbReference type="HAMAP" id="MF_00271">
    <property type="entry name" value="ATP_synth_D_arch"/>
    <property type="match status" value="1"/>
</dbReference>
<keyword evidence="4" id="KW-0375">Hydrogen ion transport</keyword>
<evidence type="ECO:0000256" key="4">
    <source>
        <dbReference type="HAMAP-Rule" id="MF_00271"/>
    </source>
</evidence>
<keyword evidence="3 4" id="KW-0406">Ion transport</keyword>
<comment type="caution">
    <text evidence="6">The sequence shown here is derived from an EMBL/GenBank/DDBJ whole genome shotgun (WGS) entry which is preliminary data.</text>
</comment>
<evidence type="ECO:0000256" key="1">
    <source>
        <dbReference type="ARBA" id="ARBA00005850"/>
    </source>
</evidence>
<evidence type="ECO:0000313" key="6">
    <source>
        <dbReference type="EMBL" id="RFT16288.1"/>
    </source>
</evidence>
<dbReference type="GO" id="GO:0042777">
    <property type="term" value="P:proton motive force-driven plasma membrane ATP synthesis"/>
    <property type="evidence" value="ECO:0007669"/>
    <property type="project" value="UniProtKB-UniRule"/>
</dbReference>
<protein>
    <recommendedName>
        <fullName evidence="4">V-type ATP synthase subunit D</fullName>
    </recommendedName>
    <alternativeName>
        <fullName evidence="4">V-ATPase subunit D</fullName>
    </alternativeName>
</protein>
<dbReference type="PANTHER" id="PTHR11671">
    <property type="entry name" value="V-TYPE ATP SYNTHASE SUBUNIT D"/>
    <property type="match status" value="1"/>
</dbReference>
<gene>
    <name evidence="4" type="primary">atpD</name>
    <name evidence="6" type="ORF">OP8BY_1892</name>
</gene>